<evidence type="ECO:0000313" key="4">
    <source>
        <dbReference type="Proteomes" id="UP001597557"/>
    </source>
</evidence>
<reference evidence="4" key="1">
    <citation type="journal article" date="2019" name="Int. J. Syst. Evol. Microbiol.">
        <title>The Global Catalogue of Microorganisms (GCM) 10K type strain sequencing project: providing services to taxonomists for standard genome sequencing and annotation.</title>
        <authorList>
            <consortium name="The Broad Institute Genomics Platform"/>
            <consortium name="The Broad Institute Genome Sequencing Center for Infectious Disease"/>
            <person name="Wu L."/>
            <person name="Ma J."/>
        </authorList>
    </citation>
    <scope>NUCLEOTIDE SEQUENCE [LARGE SCALE GENOMIC DNA]</scope>
    <source>
        <strain evidence="4">KCTC 22437</strain>
    </source>
</reference>
<dbReference type="InterPro" id="IPR004843">
    <property type="entry name" value="Calcineurin-like_PHP"/>
</dbReference>
<evidence type="ECO:0000256" key="1">
    <source>
        <dbReference type="SAM" id="SignalP"/>
    </source>
</evidence>
<organism evidence="3 4">
    <name type="scientific">Mucilaginibacter ximonensis</name>
    <dbReference type="NCBI Taxonomy" id="538021"/>
    <lineage>
        <taxon>Bacteria</taxon>
        <taxon>Pseudomonadati</taxon>
        <taxon>Bacteroidota</taxon>
        <taxon>Sphingobacteriia</taxon>
        <taxon>Sphingobacteriales</taxon>
        <taxon>Sphingobacteriaceae</taxon>
        <taxon>Mucilaginibacter</taxon>
    </lineage>
</organism>
<accession>A0ABW5YAB0</accession>
<dbReference type="EMBL" id="JBHUPD010000001">
    <property type="protein sequence ID" value="MFD2871925.1"/>
    <property type="molecule type" value="Genomic_DNA"/>
</dbReference>
<dbReference type="InterPro" id="IPR029052">
    <property type="entry name" value="Metallo-depent_PP-like"/>
</dbReference>
<gene>
    <name evidence="3" type="ORF">ACFS5N_05565</name>
</gene>
<name>A0ABW5YAB0_9SPHI</name>
<dbReference type="PANTHER" id="PTHR46546:SF4">
    <property type="entry name" value="SHEWANELLA-LIKE PROTEIN PHOSPHATASE 1"/>
    <property type="match status" value="1"/>
</dbReference>
<sequence>MRRLLFLLTLLPGLSWAQKSVQVDGPYVRYEGQQRIVKTIWQDDDDLVVKTEHGALNVVPEGHPEWAFQVKLHTIGSENAAQPLAEKTLFMSDIEGEFAKFRKLLLAAQVIDSAYNWTYGHGSLVIAGDLFDRGKDVVPELWLLYKLEDDAAAAGGSVHVLLGNHDVMNLSGDYRYTDAKYFKHAWFLNTGCAGLFGADTELGRWLRSKNIIEKIGNVLVMHGGLSPALKGLTLDEVNKKYQPYGQQVKVDRNAPFWYRGYFRAPKISMAGVDSTLAAYSCKYIVVGHTIIKWNIASFYEGKIIGVDVDEHKGKPMAALLENGQWFTIDDTGERKRLQYKPSNDQINEKDIL</sequence>
<dbReference type="Proteomes" id="UP001597557">
    <property type="component" value="Unassembled WGS sequence"/>
</dbReference>
<feature type="domain" description="Calcineurin-like phosphoesterase" evidence="2">
    <location>
        <begin position="87"/>
        <end position="289"/>
    </location>
</feature>
<evidence type="ECO:0000313" key="3">
    <source>
        <dbReference type="EMBL" id="MFD2871925.1"/>
    </source>
</evidence>
<dbReference type="Pfam" id="PF00149">
    <property type="entry name" value="Metallophos"/>
    <property type="match status" value="1"/>
</dbReference>
<feature type="chain" id="PRO_5046362366" evidence="1">
    <location>
        <begin position="18"/>
        <end position="352"/>
    </location>
</feature>
<proteinExistence type="predicted"/>
<dbReference type="PANTHER" id="PTHR46546">
    <property type="entry name" value="SHEWANELLA-LIKE PROTEIN PHOSPHATASE 1"/>
    <property type="match status" value="1"/>
</dbReference>
<dbReference type="SUPFAM" id="SSF56300">
    <property type="entry name" value="Metallo-dependent phosphatases"/>
    <property type="match status" value="1"/>
</dbReference>
<keyword evidence="1" id="KW-0732">Signal</keyword>
<feature type="signal peptide" evidence="1">
    <location>
        <begin position="1"/>
        <end position="17"/>
    </location>
</feature>
<keyword evidence="4" id="KW-1185">Reference proteome</keyword>
<comment type="caution">
    <text evidence="3">The sequence shown here is derived from an EMBL/GenBank/DDBJ whole genome shotgun (WGS) entry which is preliminary data.</text>
</comment>
<dbReference type="Gene3D" id="3.60.21.10">
    <property type="match status" value="1"/>
</dbReference>
<evidence type="ECO:0000259" key="2">
    <source>
        <dbReference type="Pfam" id="PF00149"/>
    </source>
</evidence>
<protein>
    <submittedName>
        <fullName evidence="3">Metallophosphoesterase</fullName>
    </submittedName>
</protein>
<dbReference type="RefSeq" id="WP_377183079.1">
    <property type="nucleotide sequence ID" value="NZ_JBHUPD010000001.1"/>
</dbReference>